<dbReference type="Gene3D" id="3.50.50.60">
    <property type="entry name" value="FAD/NAD(P)-binding domain"/>
    <property type="match status" value="2"/>
</dbReference>
<evidence type="ECO:0000256" key="16">
    <source>
        <dbReference type="RuleBase" id="RU003691"/>
    </source>
</evidence>
<dbReference type="EMBL" id="JAZGQO010000010">
    <property type="protein sequence ID" value="KAK6175628.1"/>
    <property type="molecule type" value="Genomic_DNA"/>
</dbReference>
<dbReference type="InterPro" id="IPR011767">
    <property type="entry name" value="GLR_AS"/>
</dbReference>
<dbReference type="Pfam" id="PF00462">
    <property type="entry name" value="Glutaredoxin"/>
    <property type="match status" value="1"/>
</dbReference>
<comment type="similarity">
    <text evidence="2 16">Belongs to the class-I pyridine nucleotide-disulfide oxidoreductase family.</text>
</comment>
<dbReference type="GO" id="GO:0004791">
    <property type="term" value="F:thioredoxin-disulfide reductase (NADPH) activity"/>
    <property type="evidence" value="ECO:0007669"/>
    <property type="project" value="UniProtKB-EC"/>
</dbReference>
<dbReference type="PROSITE" id="PS51354">
    <property type="entry name" value="GLUTAREDOXIN_2"/>
    <property type="match status" value="1"/>
</dbReference>
<evidence type="ECO:0000256" key="15">
    <source>
        <dbReference type="PIRSR" id="PIRSR000350-4"/>
    </source>
</evidence>
<dbReference type="InterPro" id="IPR002109">
    <property type="entry name" value="Glutaredoxin"/>
</dbReference>
<gene>
    <name evidence="20" type="ORF">SNE40_014044</name>
</gene>
<evidence type="ECO:0000256" key="1">
    <source>
        <dbReference type="ARBA" id="ARBA00002549"/>
    </source>
</evidence>
<evidence type="ECO:0000259" key="18">
    <source>
        <dbReference type="Pfam" id="PF02852"/>
    </source>
</evidence>
<evidence type="ECO:0000256" key="10">
    <source>
        <dbReference type="ARBA" id="ARBA00023002"/>
    </source>
</evidence>
<accession>A0AAN8JKH1</accession>
<dbReference type="PANTHER" id="PTHR42737:SF8">
    <property type="entry name" value="THIOREDOXIN-DISULFIDE REDUCTASE"/>
    <property type="match status" value="1"/>
</dbReference>
<evidence type="ECO:0000256" key="4">
    <source>
        <dbReference type="ARBA" id="ARBA00022448"/>
    </source>
</evidence>
<feature type="domain" description="FAD/NAD(P)-binding" evidence="19">
    <location>
        <begin position="111"/>
        <end position="448"/>
    </location>
</feature>
<dbReference type="InterPro" id="IPR004099">
    <property type="entry name" value="Pyr_nucl-diS_OxRdtase_dimer"/>
</dbReference>
<dbReference type="GO" id="GO:0006749">
    <property type="term" value="P:glutathione metabolic process"/>
    <property type="evidence" value="ECO:0007669"/>
    <property type="project" value="TreeGrafter"/>
</dbReference>
<dbReference type="GO" id="GO:0005829">
    <property type="term" value="C:cytosol"/>
    <property type="evidence" value="ECO:0007669"/>
    <property type="project" value="TreeGrafter"/>
</dbReference>
<dbReference type="SUPFAM" id="SSF51905">
    <property type="entry name" value="FAD/NAD(P)-binding domain"/>
    <property type="match status" value="1"/>
</dbReference>
<dbReference type="Gene3D" id="3.40.30.10">
    <property type="entry name" value="Glutaredoxin"/>
    <property type="match status" value="1"/>
</dbReference>
<feature type="domain" description="Pyridine nucleotide-disulphide oxidoreductase dimerisation" evidence="18">
    <location>
        <begin position="468"/>
        <end position="579"/>
    </location>
</feature>
<dbReference type="Pfam" id="PF02852">
    <property type="entry name" value="Pyr_redox_dim"/>
    <property type="match status" value="1"/>
</dbReference>
<dbReference type="PRINTS" id="PR00368">
    <property type="entry name" value="FADPNR"/>
</dbReference>
<protein>
    <recommendedName>
        <fullName evidence="3">thioredoxin-disulfide reductase (NADPH)</fullName>
        <ecNumber evidence="3">1.8.1.9</ecNumber>
    </recommendedName>
</protein>
<feature type="binding site" evidence="14">
    <location>
        <position position="432"/>
    </location>
    <ligand>
        <name>FAD</name>
        <dbReference type="ChEBI" id="CHEBI:57692"/>
    </ligand>
</feature>
<dbReference type="InterPro" id="IPR016156">
    <property type="entry name" value="FAD/NAD-linked_Rdtase_dimer_sf"/>
</dbReference>
<dbReference type="GO" id="GO:0004362">
    <property type="term" value="F:glutathione-disulfide reductase (NADPH) activity"/>
    <property type="evidence" value="ECO:0007669"/>
    <property type="project" value="TreeGrafter"/>
</dbReference>
<comment type="caution">
    <text evidence="20">The sequence shown here is derived from an EMBL/GenBank/DDBJ whole genome shotgun (WGS) entry which is preliminary data.</text>
</comment>
<keyword evidence="7" id="KW-0521">NADP</keyword>
<keyword evidence="10 16" id="KW-0560">Oxidoreductase</keyword>
<keyword evidence="6 14" id="KW-0274">FAD</keyword>
<dbReference type="InterPro" id="IPR006338">
    <property type="entry name" value="Thioredoxin/glutathione_Rdtase"/>
</dbReference>
<dbReference type="InterPro" id="IPR011899">
    <property type="entry name" value="Glutaredoxin_euk/vir"/>
</dbReference>
<evidence type="ECO:0000256" key="12">
    <source>
        <dbReference type="ARBA" id="ARBA00023284"/>
    </source>
</evidence>
<keyword evidence="4" id="KW-0813">Transport</keyword>
<evidence type="ECO:0000256" key="5">
    <source>
        <dbReference type="ARBA" id="ARBA00022630"/>
    </source>
</evidence>
<keyword evidence="21" id="KW-1185">Reference proteome</keyword>
<evidence type="ECO:0000256" key="9">
    <source>
        <dbReference type="ARBA" id="ARBA00022982"/>
    </source>
</evidence>
<dbReference type="GO" id="GO:0050660">
    <property type="term" value="F:flavin adenine dinucleotide binding"/>
    <property type="evidence" value="ECO:0007669"/>
    <property type="project" value="InterPro"/>
</dbReference>
<dbReference type="Pfam" id="PF07992">
    <property type="entry name" value="Pyr_redox_2"/>
    <property type="match status" value="1"/>
</dbReference>
<dbReference type="Proteomes" id="UP001347796">
    <property type="component" value="Unassembled WGS sequence"/>
</dbReference>
<comment type="cofactor">
    <cofactor evidence="14">
        <name>FAD</name>
        <dbReference type="ChEBI" id="CHEBI:57692"/>
    </cofactor>
    <text evidence="14">Binds 1 FAD per subunit.</text>
</comment>
<dbReference type="PIRSF" id="PIRSF000350">
    <property type="entry name" value="Mercury_reductase_MerA"/>
    <property type="match status" value="1"/>
</dbReference>
<dbReference type="InterPro" id="IPR046952">
    <property type="entry name" value="GSHR/TRXR-like"/>
</dbReference>
<dbReference type="NCBIfam" id="TIGR01438">
    <property type="entry name" value="TGR"/>
    <property type="match status" value="1"/>
</dbReference>
<organism evidence="20 21">
    <name type="scientific">Patella caerulea</name>
    <name type="common">Rayed Mediterranean limpet</name>
    <dbReference type="NCBI Taxonomy" id="87958"/>
    <lineage>
        <taxon>Eukaryota</taxon>
        <taxon>Metazoa</taxon>
        <taxon>Spiralia</taxon>
        <taxon>Lophotrochozoa</taxon>
        <taxon>Mollusca</taxon>
        <taxon>Gastropoda</taxon>
        <taxon>Patellogastropoda</taxon>
        <taxon>Patelloidea</taxon>
        <taxon>Patellidae</taxon>
        <taxon>Patella</taxon>
    </lineage>
</organism>
<evidence type="ECO:0000259" key="17">
    <source>
        <dbReference type="Pfam" id="PF00462"/>
    </source>
</evidence>
<dbReference type="InterPro" id="IPR012999">
    <property type="entry name" value="Pyr_OxRdtase_I_AS"/>
</dbReference>
<feature type="disulfide bond" description="Redox-active" evidence="15">
    <location>
        <begin position="157"/>
        <end position="162"/>
    </location>
</feature>
<evidence type="ECO:0000259" key="19">
    <source>
        <dbReference type="Pfam" id="PF07992"/>
    </source>
</evidence>
<proteinExistence type="inferred from homology"/>
<dbReference type="InterPro" id="IPR036249">
    <property type="entry name" value="Thioredoxin-like_sf"/>
</dbReference>
<keyword evidence="8" id="KW-0712">Selenocysteine</keyword>
<dbReference type="NCBIfam" id="TIGR02180">
    <property type="entry name" value="GRX_euk"/>
    <property type="match status" value="1"/>
</dbReference>
<comment type="function">
    <text evidence="1">Has a glutathione-disulfide oxidoreductase activity in the presence of NADPH and glutathione reductase. Reduces low molecular weight disulfides and proteins.</text>
</comment>
<dbReference type="CDD" id="cd03419">
    <property type="entry name" value="GRX_GRXh_1_2_like"/>
    <property type="match status" value="1"/>
</dbReference>
<reference evidence="20 21" key="1">
    <citation type="submission" date="2024-01" db="EMBL/GenBank/DDBJ databases">
        <title>The genome of the rayed Mediterranean limpet Patella caerulea (Linnaeus, 1758).</title>
        <authorList>
            <person name="Anh-Thu Weber A."/>
            <person name="Halstead-Nussloch G."/>
        </authorList>
    </citation>
    <scope>NUCLEOTIDE SEQUENCE [LARGE SCALE GENOMIC DNA]</scope>
    <source>
        <strain evidence="20">AATW-2023a</strain>
        <tissue evidence="20">Whole specimen</tissue>
    </source>
</reference>
<evidence type="ECO:0000256" key="2">
    <source>
        <dbReference type="ARBA" id="ARBA00007532"/>
    </source>
</evidence>
<dbReference type="GO" id="GO:0034599">
    <property type="term" value="P:cellular response to oxidative stress"/>
    <property type="evidence" value="ECO:0007669"/>
    <property type="project" value="TreeGrafter"/>
</dbReference>
<dbReference type="SUPFAM" id="SSF55424">
    <property type="entry name" value="FAD/NAD-linked reductases, dimerisation (C-terminal) domain"/>
    <property type="match status" value="1"/>
</dbReference>
<evidence type="ECO:0000256" key="6">
    <source>
        <dbReference type="ARBA" id="ARBA00022827"/>
    </source>
</evidence>
<keyword evidence="9" id="KW-0249">Electron transport</keyword>
<feature type="binding site" evidence="14">
    <location>
        <begin position="295"/>
        <end position="302"/>
    </location>
    <ligand>
        <name>NAD(+)</name>
        <dbReference type="ChEBI" id="CHEBI:57540"/>
    </ligand>
</feature>
<evidence type="ECO:0000313" key="20">
    <source>
        <dbReference type="EMBL" id="KAK6175628.1"/>
    </source>
</evidence>
<evidence type="ECO:0000256" key="13">
    <source>
        <dbReference type="PIRSR" id="PIRSR000350-2"/>
    </source>
</evidence>
<dbReference type="AlphaFoldDB" id="A0AAN8JKH1"/>
<dbReference type="FunFam" id="3.40.30.10:FF:000093">
    <property type="entry name" value="Glutaredoxin 2"/>
    <property type="match status" value="1"/>
</dbReference>
<feature type="binding site" evidence="14">
    <location>
        <position position="166"/>
    </location>
    <ligand>
        <name>FAD</name>
        <dbReference type="ChEBI" id="CHEBI:57692"/>
    </ligand>
</feature>
<dbReference type="InterPro" id="IPR001100">
    <property type="entry name" value="Pyr_nuc-diS_OxRdtase"/>
</dbReference>
<feature type="domain" description="Glutaredoxin" evidence="17">
    <location>
        <begin position="21"/>
        <end position="82"/>
    </location>
</feature>
<keyword evidence="14" id="KW-0547">Nucleotide-binding</keyword>
<keyword evidence="5 16" id="KW-0285">Flavoprotein</keyword>
<dbReference type="Gene3D" id="3.30.390.30">
    <property type="match status" value="1"/>
</dbReference>
<evidence type="ECO:0000313" key="21">
    <source>
        <dbReference type="Proteomes" id="UP001347796"/>
    </source>
</evidence>
<evidence type="ECO:0000256" key="3">
    <source>
        <dbReference type="ARBA" id="ARBA00012610"/>
    </source>
</evidence>
<dbReference type="InterPro" id="IPR023753">
    <property type="entry name" value="FAD/NAD-binding_dom"/>
</dbReference>
<evidence type="ECO:0000256" key="8">
    <source>
        <dbReference type="ARBA" id="ARBA00022933"/>
    </source>
</evidence>
<keyword evidence="14" id="KW-0520">NAD</keyword>
<evidence type="ECO:0000256" key="14">
    <source>
        <dbReference type="PIRSR" id="PIRSR000350-3"/>
    </source>
</evidence>
<feature type="binding site" evidence="14">
    <location>
        <position position="230"/>
    </location>
    <ligand>
        <name>FAD</name>
        <dbReference type="ChEBI" id="CHEBI:57692"/>
    </ligand>
</feature>
<keyword evidence="11" id="KW-1015">Disulfide bond</keyword>
<dbReference type="InterPro" id="IPR036188">
    <property type="entry name" value="FAD/NAD-bd_sf"/>
</dbReference>
<dbReference type="PRINTS" id="PR00411">
    <property type="entry name" value="PNDRDTASEI"/>
</dbReference>
<feature type="binding site" evidence="14">
    <location>
        <position position="390"/>
    </location>
    <ligand>
        <name>NAD(+)</name>
        <dbReference type="ChEBI" id="CHEBI:57540"/>
    </ligand>
</feature>
<dbReference type="PROSITE" id="PS00076">
    <property type="entry name" value="PYRIDINE_REDOX_1"/>
    <property type="match status" value="1"/>
</dbReference>
<evidence type="ECO:0000256" key="11">
    <source>
        <dbReference type="ARBA" id="ARBA00023157"/>
    </source>
</evidence>
<dbReference type="GO" id="GO:0005739">
    <property type="term" value="C:mitochondrion"/>
    <property type="evidence" value="ECO:0007669"/>
    <property type="project" value="TreeGrafter"/>
</dbReference>
<dbReference type="FunFam" id="3.50.50.60:FF:000190">
    <property type="entry name" value="Thioredoxin reductase"/>
    <property type="match status" value="1"/>
</dbReference>
<dbReference type="SUPFAM" id="SSF52833">
    <property type="entry name" value="Thioredoxin-like"/>
    <property type="match status" value="1"/>
</dbReference>
<dbReference type="FunFam" id="3.30.390.30:FF:000004">
    <property type="entry name" value="Thioredoxin reductase 1, cytoplasmic"/>
    <property type="match status" value="1"/>
</dbReference>
<feature type="active site" description="Proton acceptor" evidence="13">
    <location>
        <position position="570"/>
    </location>
</feature>
<keyword evidence="12 16" id="KW-0676">Redox-active center</keyword>
<dbReference type="PANTHER" id="PTHR42737">
    <property type="entry name" value="GLUTATHIONE REDUCTASE"/>
    <property type="match status" value="1"/>
</dbReference>
<sequence>MPPVQGDLKTLIQGYIDKNKVMIFSKTTCPFCAKVKDLFKSLNVEYFSLEMDKENNMADLQNTLLEISGQRTVPNVYINGTHLGGCDSTLKAHSDNKLLQMINTPNEKYDYDLIVIGGGSGGLAASKEAAELGKKVALLDFVKPTPQGTSWGLGGTCVNVGCIPKKLMHRSAILGEELSDAQSFGWDVNTDAKHSWDKMRDAIQDHIGSINWNYRVQLREKSVTYLNAYGEFIGPHRLKTTKKNNKVEEITGETFIIATGERPRYPDIPGAKEYTITSDDLFSLPYCPGKTLCIGASYVSLECAGFLAGIGLDVTVMVRSILLRGFDQQIAEYIGEYMSEHKIFFHRGYVPVKIEKLEDGQPGKYKVTAKSTTTDDIIEEEYNTILIAIGRDPCTSGIGLETVGVQLNPKNGKLLCNERDQTNIDYIYGIGDIVQGVPELTPVAIQAGRLLVNRLYNNSNTLCNYQTVATTVFTPIEYGCIGYSEEAAQEKFGADNIEIYHSNFYPLEWTVPHREENVCYVKLICLIPEKERVVGFHVLGPNAGEITQGYSIAMRKGATKEDFDMTIGIHPTCSEIFTTLNITKRSGGDTAVAGC</sequence>
<evidence type="ECO:0000256" key="7">
    <source>
        <dbReference type="ARBA" id="ARBA00022857"/>
    </source>
</evidence>
<dbReference type="PROSITE" id="PS00195">
    <property type="entry name" value="GLUTAREDOXIN_1"/>
    <property type="match status" value="1"/>
</dbReference>
<dbReference type="GO" id="GO:0045454">
    <property type="term" value="P:cell redox homeostasis"/>
    <property type="evidence" value="ECO:0007669"/>
    <property type="project" value="InterPro"/>
</dbReference>
<name>A0AAN8JKH1_PATCE</name>
<dbReference type="EC" id="1.8.1.9" evidence="3"/>